<keyword evidence="1" id="KW-0934">Plastid</keyword>
<protein>
    <submittedName>
        <fullName evidence="1">NADH dehydrogenase subunit J</fullName>
    </submittedName>
</protein>
<dbReference type="EMBL" id="KX695124">
    <property type="protein sequence ID" value="APS87149.1"/>
    <property type="molecule type" value="Genomic_DNA"/>
</dbReference>
<sequence length="16" mass="1815">MECQSSGFICKVSIPW</sequence>
<geneLocation type="chloroplast" evidence="1"/>
<proteinExistence type="predicted"/>
<accession>A0A1L6V090</accession>
<gene>
    <name evidence="1" type="primary">ndhJ</name>
</gene>
<dbReference type="RefSeq" id="YP_009342935.1">
    <property type="nucleotide sequence ID" value="NC_033503.1"/>
</dbReference>
<evidence type="ECO:0000313" key="1">
    <source>
        <dbReference type="EMBL" id="APS87149.1"/>
    </source>
</evidence>
<dbReference type="GeneID" id="30902471"/>
<dbReference type="AlphaFoldDB" id="A0A1L6V090"/>
<keyword evidence="1" id="KW-0150">Chloroplast</keyword>
<name>A0A1L6V090_9ROSI</name>
<organism evidence="1">
    <name type="scientific">Carpinus putoensis</name>
    <dbReference type="NCBI Taxonomy" id="88033"/>
    <lineage>
        <taxon>Eukaryota</taxon>
        <taxon>Viridiplantae</taxon>
        <taxon>Streptophyta</taxon>
        <taxon>Embryophyta</taxon>
        <taxon>Tracheophyta</taxon>
        <taxon>Spermatophyta</taxon>
        <taxon>Magnoliopsida</taxon>
        <taxon>eudicotyledons</taxon>
        <taxon>Gunneridae</taxon>
        <taxon>Pentapetalae</taxon>
        <taxon>rosids</taxon>
        <taxon>fabids</taxon>
        <taxon>Fagales</taxon>
        <taxon>Betulaceae</taxon>
        <taxon>Carpinus</taxon>
    </lineage>
</organism>
<reference evidence="1" key="1">
    <citation type="journal article" date="2016" name="Conserv Genet Resour">
        <title>Characterization of the complete chloroplast genome of Carpinus putoensis.</title>
        <authorList>
            <person name="Feng S."/>
            <person name="Xie X."/>
            <person name="Wang M."/>
            <person name="Yang Y."/>
        </authorList>
    </citation>
    <scope>NUCLEOTIDE SEQUENCE</scope>
</reference>